<accession>A0A2W5DNK4</accession>
<gene>
    <name evidence="1" type="ORF">DI603_08970</name>
</gene>
<organism evidence="1 2">
    <name type="scientific">Roseateles depolymerans</name>
    <dbReference type="NCBI Taxonomy" id="76731"/>
    <lineage>
        <taxon>Bacteria</taxon>
        <taxon>Pseudomonadati</taxon>
        <taxon>Pseudomonadota</taxon>
        <taxon>Betaproteobacteria</taxon>
        <taxon>Burkholderiales</taxon>
        <taxon>Sphaerotilaceae</taxon>
        <taxon>Roseateles</taxon>
    </lineage>
</organism>
<comment type="caution">
    <text evidence="1">The sequence shown here is derived from an EMBL/GenBank/DDBJ whole genome shotgun (WGS) entry which is preliminary data.</text>
</comment>
<dbReference type="Proteomes" id="UP000249633">
    <property type="component" value="Unassembled WGS sequence"/>
</dbReference>
<protein>
    <submittedName>
        <fullName evidence="1">Uncharacterized protein</fullName>
    </submittedName>
</protein>
<proteinExistence type="predicted"/>
<name>A0A2W5DNK4_9BURK</name>
<evidence type="ECO:0000313" key="1">
    <source>
        <dbReference type="EMBL" id="PZP33485.1"/>
    </source>
</evidence>
<reference evidence="1 2" key="1">
    <citation type="submission" date="2017-08" db="EMBL/GenBank/DDBJ databases">
        <title>Infants hospitalized years apart are colonized by the same room-sourced microbial strains.</title>
        <authorList>
            <person name="Brooks B."/>
            <person name="Olm M.R."/>
            <person name="Firek B.A."/>
            <person name="Baker R."/>
            <person name="Thomas B.C."/>
            <person name="Morowitz M.J."/>
            <person name="Banfield J.F."/>
        </authorList>
    </citation>
    <scope>NUCLEOTIDE SEQUENCE [LARGE SCALE GENOMIC DNA]</scope>
    <source>
        <strain evidence="1">S2_012_000_R2_81</strain>
    </source>
</reference>
<dbReference type="EMBL" id="QFOD01000006">
    <property type="protein sequence ID" value="PZP33485.1"/>
    <property type="molecule type" value="Genomic_DNA"/>
</dbReference>
<dbReference type="AlphaFoldDB" id="A0A2W5DNK4"/>
<evidence type="ECO:0000313" key="2">
    <source>
        <dbReference type="Proteomes" id="UP000249633"/>
    </source>
</evidence>
<sequence>MNERHGLHWPLDAAGRPSSGAPGRTILAAALQDLAPEAAAALLAERDWRRAYPRHWRALVAAQLHQPGAVVASARAGLAAAHQTLPFWRDGRALPLPQAMAAPRTALQTLTLAGQGDARPRPWAVPWQGRLLQGDELARQLDRWAADGLCEPGHVQALHEARAHPEWFDLSDQQLVLLGAGSEAGPLPLLAGWRARILAVEPAGSRAWPRIAAAIAAGNATLQAPVAAGRTPGLDTAGADLLTDTPEIAAWLAGFSADGPLAIASLAYLDGERHVRVSLAMDAIAAALCDADARTRLAYMATPTDLFAVPEALARAVQARAARQGPAQRLGAGLLRTLSGGRLYAPHLAGLETLTDGAGPATWGLVDALVLQQGPNYALAKRLQQWRALTAHADGHEVSFAVAPSTTTASVVSNPLLAAAFRGAPAFGVQAFAPDTTRALMAGLWVHRLRSPRPAFRHPLELLVQRAHHGGLWSLPWLPRSVLPLAALLGLTLRR</sequence>